<keyword evidence="2" id="KW-1185">Reference proteome</keyword>
<gene>
    <name evidence="1" type="ORF">DHETER_LOCUS1043</name>
</gene>
<reference evidence="1" key="1">
    <citation type="submission" date="2021-06" db="EMBL/GenBank/DDBJ databases">
        <authorList>
            <person name="Kallberg Y."/>
            <person name="Tangrot J."/>
            <person name="Rosling A."/>
        </authorList>
    </citation>
    <scope>NUCLEOTIDE SEQUENCE</scope>
    <source>
        <strain evidence="1">IL203A</strain>
    </source>
</reference>
<protein>
    <submittedName>
        <fullName evidence="1">10332_t:CDS:1</fullName>
    </submittedName>
</protein>
<accession>A0ACA9K6D3</accession>
<dbReference type="EMBL" id="CAJVPU010000582">
    <property type="protein sequence ID" value="CAG8455353.1"/>
    <property type="molecule type" value="Genomic_DNA"/>
</dbReference>
<sequence>MKYANYPHVVQIFKQIPEFYHDAFLGLIQQVSNHVIKYEKCMVLQVYNPISDGHCGFRSLAVALFKNEKGWQDIKAAMKDQLVKQEELYCDILGYNMINL</sequence>
<evidence type="ECO:0000313" key="1">
    <source>
        <dbReference type="EMBL" id="CAG8455353.1"/>
    </source>
</evidence>
<evidence type="ECO:0000313" key="2">
    <source>
        <dbReference type="Proteomes" id="UP000789702"/>
    </source>
</evidence>
<organism evidence="1 2">
    <name type="scientific">Dentiscutata heterogama</name>
    <dbReference type="NCBI Taxonomy" id="1316150"/>
    <lineage>
        <taxon>Eukaryota</taxon>
        <taxon>Fungi</taxon>
        <taxon>Fungi incertae sedis</taxon>
        <taxon>Mucoromycota</taxon>
        <taxon>Glomeromycotina</taxon>
        <taxon>Glomeromycetes</taxon>
        <taxon>Diversisporales</taxon>
        <taxon>Gigasporaceae</taxon>
        <taxon>Dentiscutata</taxon>
    </lineage>
</organism>
<proteinExistence type="predicted"/>
<name>A0ACA9K6D3_9GLOM</name>
<dbReference type="Proteomes" id="UP000789702">
    <property type="component" value="Unassembled WGS sequence"/>
</dbReference>
<comment type="caution">
    <text evidence="1">The sequence shown here is derived from an EMBL/GenBank/DDBJ whole genome shotgun (WGS) entry which is preliminary data.</text>
</comment>